<dbReference type="Pfam" id="PF00528">
    <property type="entry name" value="BPD_transp_1"/>
    <property type="match status" value="1"/>
</dbReference>
<dbReference type="InterPro" id="IPR035906">
    <property type="entry name" value="MetI-like_sf"/>
</dbReference>
<feature type="transmembrane region" description="Helical" evidence="8">
    <location>
        <begin position="133"/>
        <end position="160"/>
    </location>
</feature>
<protein>
    <submittedName>
        <fullName evidence="10">Peptide ABC transporter, permease protein</fullName>
    </submittedName>
</protein>
<evidence type="ECO:0000256" key="6">
    <source>
        <dbReference type="ARBA" id="ARBA00022989"/>
    </source>
</evidence>
<evidence type="ECO:0000256" key="5">
    <source>
        <dbReference type="ARBA" id="ARBA00022692"/>
    </source>
</evidence>
<feature type="transmembrane region" description="Helical" evidence="8">
    <location>
        <begin position="100"/>
        <end position="121"/>
    </location>
</feature>
<dbReference type="Proteomes" id="UP000008793">
    <property type="component" value="Chromosome"/>
</dbReference>
<organism evidence="11">
    <name type="scientific">Erwinia billingiae (strain Eb661)</name>
    <dbReference type="NCBI Taxonomy" id="634500"/>
    <lineage>
        <taxon>Bacteria</taxon>
        <taxon>Pseudomonadati</taxon>
        <taxon>Pseudomonadota</taxon>
        <taxon>Gammaproteobacteria</taxon>
        <taxon>Enterobacterales</taxon>
        <taxon>Erwiniaceae</taxon>
        <taxon>Erwinia</taxon>
    </lineage>
</organism>
<keyword evidence="11" id="KW-1185">Reference proteome</keyword>
<feature type="domain" description="ABC transmembrane type-1" evidence="9">
    <location>
        <begin position="94"/>
        <end position="311"/>
    </location>
</feature>
<dbReference type="CDD" id="cd06261">
    <property type="entry name" value="TM_PBP2"/>
    <property type="match status" value="1"/>
</dbReference>
<keyword evidence="3" id="KW-1003">Cell membrane</keyword>
<keyword evidence="7 8" id="KW-0472">Membrane</keyword>
<name>D8MVF6_ERWBE</name>
<evidence type="ECO:0000259" key="9">
    <source>
        <dbReference type="PROSITE" id="PS50928"/>
    </source>
</evidence>
<keyword evidence="2 8" id="KW-0813">Transport</keyword>
<dbReference type="KEGG" id="ebi:EbC_32820"/>
<dbReference type="SUPFAM" id="SSF161098">
    <property type="entry name" value="MetI-like"/>
    <property type="match status" value="1"/>
</dbReference>
<comment type="subcellular location">
    <subcellularLocation>
        <location evidence="1">Cell inner membrane</location>
        <topology evidence="1">Multi-pass membrane protein</topology>
    </subcellularLocation>
    <subcellularLocation>
        <location evidence="8">Cell membrane</location>
        <topology evidence="8">Multi-pass membrane protein</topology>
    </subcellularLocation>
</comment>
<dbReference type="STRING" id="634500.EbC_32820"/>
<evidence type="ECO:0000256" key="8">
    <source>
        <dbReference type="RuleBase" id="RU363032"/>
    </source>
</evidence>
<evidence type="ECO:0000313" key="11">
    <source>
        <dbReference type="Proteomes" id="UP000008793"/>
    </source>
</evidence>
<evidence type="ECO:0000256" key="7">
    <source>
        <dbReference type="ARBA" id="ARBA00023136"/>
    </source>
</evidence>
<dbReference type="Gene3D" id="1.10.3720.10">
    <property type="entry name" value="MetI-like"/>
    <property type="match status" value="1"/>
</dbReference>
<proteinExistence type="inferred from homology"/>
<evidence type="ECO:0000256" key="3">
    <source>
        <dbReference type="ARBA" id="ARBA00022475"/>
    </source>
</evidence>
<feature type="transmembrane region" description="Helical" evidence="8">
    <location>
        <begin position="242"/>
        <end position="263"/>
    </location>
</feature>
<dbReference type="RefSeq" id="WP_013203298.1">
    <property type="nucleotide sequence ID" value="NC_014306.1"/>
</dbReference>
<dbReference type="PANTHER" id="PTHR43163:SF2">
    <property type="entry name" value="ABC TRANSPORTER PERMEASE PROTEIN"/>
    <property type="match status" value="1"/>
</dbReference>
<keyword evidence="6 8" id="KW-1133">Transmembrane helix</keyword>
<dbReference type="HOGENOM" id="CLU_036879_0_3_6"/>
<dbReference type="Pfam" id="PF19300">
    <property type="entry name" value="BPD_transp_1_N"/>
    <property type="match status" value="1"/>
</dbReference>
<dbReference type="PANTHER" id="PTHR43163">
    <property type="entry name" value="DIPEPTIDE TRANSPORT SYSTEM PERMEASE PROTEIN DPPB-RELATED"/>
    <property type="match status" value="1"/>
</dbReference>
<feature type="transmembrane region" description="Helical" evidence="8">
    <location>
        <begin position="188"/>
        <end position="207"/>
    </location>
</feature>
<dbReference type="EMBL" id="FP236843">
    <property type="protein sequence ID" value="CAX60813.1"/>
    <property type="molecule type" value="Genomic_DNA"/>
</dbReference>
<accession>D8MVF6</accession>
<dbReference type="GeneID" id="90513242"/>
<sequence>MPLFLIKKLIQALCLMVVVAFIAFSMFQYLGDPVNNMLPESATQAERMQLRNSLGLSDPMLTQFLHFMQRILHGDFGISYYNQVDVFHLIMERLPATLELVFVAVVLSLVVGFPLGVWSAISKNRVMPGLIQGLSLIGISLPSFLTGILLIIIFSVWLGWFPSSGRGDTVHLGFWSTGLLSLSGWRSVILPAVSLSLFMITLIIRLVRTQMLEVMGTDYIKFARARGLKSRSIWFHHALRNALLPVVTIIGLQIGGLIAFAIVTETVFQWPGMGLLFIQAINYVDIPVISAYLIFIALIFIVINTTVDLLYFLIDPRMKKQ</sequence>
<comment type="similarity">
    <text evidence="8">Belongs to the binding-protein-dependent transport system permease family.</text>
</comment>
<dbReference type="GO" id="GO:0055085">
    <property type="term" value="P:transmembrane transport"/>
    <property type="evidence" value="ECO:0007669"/>
    <property type="project" value="InterPro"/>
</dbReference>
<dbReference type="InterPro" id="IPR045621">
    <property type="entry name" value="BPD_transp_1_N"/>
</dbReference>
<evidence type="ECO:0000256" key="2">
    <source>
        <dbReference type="ARBA" id="ARBA00022448"/>
    </source>
</evidence>
<keyword evidence="5 8" id="KW-0812">Transmembrane</keyword>
<reference evidence="10 11" key="1">
    <citation type="journal article" date="2010" name="BMC Genomics">
        <title>Genome comparison of the epiphytic bacteria Erwinia billingiae and E. tasmaniensis with the pear pathogen E. pyrifoliae.</title>
        <authorList>
            <person name="Kube M."/>
            <person name="Migdoll A.M."/>
            <person name="Gehring I."/>
            <person name="Heitmann K."/>
            <person name="Mayer Y."/>
            <person name="Kuhl H."/>
            <person name="Knaust F."/>
            <person name="Geider K."/>
            <person name="Reinhardt R."/>
        </authorList>
    </citation>
    <scope>NUCLEOTIDE SEQUENCE [LARGE SCALE GENOMIC DNA]</scope>
    <source>
        <strain evidence="10 11">Eb661</strain>
    </source>
</reference>
<dbReference type="InterPro" id="IPR000515">
    <property type="entry name" value="MetI-like"/>
</dbReference>
<dbReference type="eggNOG" id="COG0601">
    <property type="taxonomic scope" value="Bacteria"/>
</dbReference>
<keyword evidence="4" id="KW-0997">Cell inner membrane</keyword>
<evidence type="ECO:0000313" key="10">
    <source>
        <dbReference type="EMBL" id="CAX60813.1"/>
    </source>
</evidence>
<evidence type="ECO:0000256" key="4">
    <source>
        <dbReference type="ARBA" id="ARBA00022519"/>
    </source>
</evidence>
<dbReference type="GO" id="GO:0005886">
    <property type="term" value="C:plasma membrane"/>
    <property type="evidence" value="ECO:0007669"/>
    <property type="project" value="UniProtKB-SubCell"/>
</dbReference>
<feature type="transmembrane region" description="Helical" evidence="8">
    <location>
        <begin position="289"/>
        <end position="314"/>
    </location>
</feature>
<feature type="transmembrane region" description="Helical" evidence="8">
    <location>
        <begin position="12"/>
        <end position="31"/>
    </location>
</feature>
<dbReference type="PROSITE" id="PS50928">
    <property type="entry name" value="ABC_TM1"/>
    <property type="match status" value="1"/>
</dbReference>
<dbReference type="AlphaFoldDB" id="D8MVF6"/>
<evidence type="ECO:0000256" key="1">
    <source>
        <dbReference type="ARBA" id="ARBA00004429"/>
    </source>
</evidence>
<gene>
    <name evidence="10" type="ordered locus">EbC_32820</name>
</gene>